<gene>
    <name evidence="1" type="ORF">THII_0158</name>
</gene>
<sequence length="70" mass="8658">MVQLSFENDYAILKFPKHLVTTNYMQQVLERLQLETWVENNVLNEEQAWELSEQLKSEWWENNKFRLLRD</sequence>
<dbReference type="STRING" id="40754.THII_0158"/>
<evidence type="ECO:0000313" key="1">
    <source>
        <dbReference type="EMBL" id="BAP54455.1"/>
    </source>
</evidence>
<proteinExistence type="predicted"/>
<dbReference type="OrthoDB" id="7067287at2"/>
<dbReference type="Proteomes" id="UP000031623">
    <property type="component" value="Chromosome"/>
</dbReference>
<dbReference type="KEGG" id="tig:THII_0158"/>
<keyword evidence="2" id="KW-1185">Reference proteome</keyword>
<accession>A0A090AI47</accession>
<dbReference type="HOGENOM" id="CLU_2756556_0_0_6"/>
<organism evidence="1 2">
    <name type="scientific">Thioploca ingrica</name>
    <dbReference type="NCBI Taxonomy" id="40754"/>
    <lineage>
        <taxon>Bacteria</taxon>
        <taxon>Pseudomonadati</taxon>
        <taxon>Pseudomonadota</taxon>
        <taxon>Gammaproteobacteria</taxon>
        <taxon>Thiotrichales</taxon>
        <taxon>Thiotrichaceae</taxon>
        <taxon>Thioploca</taxon>
    </lineage>
</organism>
<name>A0A090AI47_9GAMM</name>
<protein>
    <submittedName>
        <fullName evidence="1">Uncharacterized protein</fullName>
    </submittedName>
</protein>
<evidence type="ECO:0000313" key="2">
    <source>
        <dbReference type="Proteomes" id="UP000031623"/>
    </source>
</evidence>
<dbReference type="EMBL" id="AP014633">
    <property type="protein sequence ID" value="BAP54455.1"/>
    <property type="molecule type" value="Genomic_DNA"/>
</dbReference>
<dbReference type="AlphaFoldDB" id="A0A090AI47"/>
<reference evidence="1 2" key="1">
    <citation type="journal article" date="2014" name="ISME J.">
        <title>Ecophysiology of Thioploca ingrica as revealed by the complete genome sequence supplemented with proteomic evidence.</title>
        <authorList>
            <person name="Kojima H."/>
            <person name="Ogura Y."/>
            <person name="Yamamoto N."/>
            <person name="Togashi T."/>
            <person name="Mori H."/>
            <person name="Watanabe T."/>
            <person name="Nemoto F."/>
            <person name="Kurokawa K."/>
            <person name="Hayashi T."/>
            <person name="Fukui M."/>
        </authorList>
    </citation>
    <scope>NUCLEOTIDE SEQUENCE [LARGE SCALE GENOMIC DNA]</scope>
</reference>